<feature type="compositionally biased region" description="Pro residues" evidence="2">
    <location>
        <begin position="16"/>
        <end position="32"/>
    </location>
</feature>
<feature type="compositionally biased region" description="Low complexity" evidence="2">
    <location>
        <begin position="1"/>
        <end position="12"/>
    </location>
</feature>
<dbReference type="PANTHER" id="PTHR18964">
    <property type="entry name" value="ROK (REPRESSOR, ORF, KINASE) FAMILY"/>
    <property type="match status" value="1"/>
</dbReference>
<feature type="region of interest" description="Disordered" evidence="2">
    <location>
        <begin position="1"/>
        <end position="65"/>
    </location>
</feature>
<comment type="caution">
    <text evidence="3">The sequence shown here is derived from an EMBL/GenBank/DDBJ whole genome shotgun (WGS) entry which is preliminary data.</text>
</comment>
<dbReference type="InterPro" id="IPR036388">
    <property type="entry name" value="WH-like_DNA-bd_sf"/>
</dbReference>
<dbReference type="InterPro" id="IPR036390">
    <property type="entry name" value="WH_DNA-bd_sf"/>
</dbReference>
<evidence type="ECO:0000313" key="3">
    <source>
        <dbReference type="EMBL" id="MBD9723368.1"/>
    </source>
</evidence>
<reference evidence="3" key="1">
    <citation type="submission" date="2020-09" db="EMBL/GenBank/DDBJ databases">
        <title>Streptomyces canutascabiei sp. nov., which causes potato common scab and is distributed across the world.</title>
        <authorList>
            <person name="Nguyen H.P."/>
            <person name="Weisberg A.J."/>
            <person name="Chang J.H."/>
            <person name="Clarke C.R."/>
        </authorList>
    </citation>
    <scope>NUCLEOTIDE SEQUENCE</scope>
    <source>
        <strain evidence="3">ID-01-6.2a</strain>
    </source>
</reference>
<dbReference type="SUPFAM" id="SSF46785">
    <property type="entry name" value="Winged helix' DNA-binding domain"/>
    <property type="match status" value="1"/>
</dbReference>
<proteinExistence type="inferred from homology"/>
<dbReference type="Pfam" id="PF00480">
    <property type="entry name" value="ROK"/>
    <property type="match status" value="1"/>
</dbReference>
<dbReference type="SUPFAM" id="SSF53067">
    <property type="entry name" value="Actin-like ATPase domain"/>
    <property type="match status" value="1"/>
</dbReference>
<evidence type="ECO:0000313" key="4">
    <source>
        <dbReference type="Proteomes" id="UP000661025"/>
    </source>
</evidence>
<evidence type="ECO:0000256" key="2">
    <source>
        <dbReference type="SAM" id="MobiDB-lite"/>
    </source>
</evidence>
<dbReference type="Proteomes" id="UP000661025">
    <property type="component" value="Unassembled WGS sequence"/>
</dbReference>
<gene>
    <name evidence="3" type="ORF">IHE70_08930</name>
</gene>
<accession>A0A927L6C6</accession>
<dbReference type="PANTHER" id="PTHR18964:SF149">
    <property type="entry name" value="BIFUNCTIONAL UDP-N-ACETYLGLUCOSAMINE 2-EPIMERASE_N-ACETYLMANNOSAMINE KINASE"/>
    <property type="match status" value="1"/>
</dbReference>
<dbReference type="InterPro" id="IPR043129">
    <property type="entry name" value="ATPase_NBD"/>
</dbReference>
<dbReference type="Gene3D" id="1.10.10.10">
    <property type="entry name" value="Winged helix-like DNA-binding domain superfamily/Winged helix DNA-binding domain"/>
    <property type="match status" value="1"/>
</dbReference>
<sequence>MPRAATAPTTLHAPHRPAPPASPALPHPPTPASPAVFRAAPRPVSASTASTAGSPVPRAADSDRRRTSASVVLRSVLEHGPVARSVIARVTGLSPASVTDYCARFTGLGLVREAEPPRRSKGAGRPHVPLDLDDSRFVVGGVHVAVPYTTVALLDLRGRVLVERRSKHTSTEPGPVLARAADELRALLDAMPDRRALSVGFAAGGWVDRESGTVVEHPPLGWREVPVRETLGALTGLPVQVDGHARALVGAEQLFGRARGSRSVLHLFVGNMVDAAFATNDEVHHGPRSQAGSIAHLPLPGGTEPCDCGRVGCLQVELSERTLCRRARDAGVVEGANPMRVLAAAADGDAIAVRLLVERARMVGRAAELLLDVLNPETVVVTEIGVIDRADCLAALHEAVGAGRAAAVGPTSFPDSVLATAGGAVALDVLFRDPLGSLERLEHASAEAG</sequence>
<organism evidence="3 4">
    <name type="scientific">Streptomyces caniscabiei</name>
    <dbReference type="NCBI Taxonomy" id="2746961"/>
    <lineage>
        <taxon>Bacteria</taxon>
        <taxon>Bacillati</taxon>
        <taxon>Actinomycetota</taxon>
        <taxon>Actinomycetes</taxon>
        <taxon>Kitasatosporales</taxon>
        <taxon>Streptomycetaceae</taxon>
        <taxon>Streptomyces</taxon>
    </lineage>
</organism>
<dbReference type="AlphaFoldDB" id="A0A927L6C6"/>
<comment type="similarity">
    <text evidence="1">Belongs to the ROK (NagC/XylR) family.</text>
</comment>
<evidence type="ECO:0000256" key="1">
    <source>
        <dbReference type="ARBA" id="ARBA00006479"/>
    </source>
</evidence>
<dbReference type="InterPro" id="IPR000600">
    <property type="entry name" value="ROK"/>
</dbReference>
<dbReference type="Gene3D" id="3.30.420.40">
    <property type="match status" value="2"/>
</dbReference>
<dbReference type="EMBL" id="JACYXT010000003">
    <property type="protein sequence ID" value="MBD9723368.1"/>
    <property type="molecule type" value="Genomic_DNA"/>
</dbReference>
<protein>
    <submittedName>
        <fullName evidence="3">ROK family protein</fullName>
    </submittedName>
</protein>
<name>A0A927L6C6_9ACTN</name>